<evidence type="ECO:0000256" key="9">
    <source>
        <dbReference type="RuleBase" id="RU003949"/>
    </source>
</evidence>
<keyword evidence="7 9" id="KW-0687">Ribonucleoprotein</keyword>
<dbReference type="InterPro" id="IPR005745">
    <property type="entry name" value="Ribosomal_uL14_bac-type"/>
</dbReference>
<dbReference type="AlphaFoldDB" id="A0A5N6LK56"/>
<dbReference type="GO" id="GO:0009536">
    <property type="term" value="C:plastid"/>
    <property type="evidence" value="ECO:0007669"/>
    <property type="project" value="UniProtKB-SubCell"/>
</dbReference>
<evidence type="ECO:0000313" key="11">
    <source>
        <dbReference type="Proteomes" id="UP000326396"/>
    </source>
</evidence>
<keyword evidence="3" id="KW-0934">Plastid</keyword>
<comment type="similarity">
    <text evidence="2 9">Belongs to the universal ribosomal protein uL14 family.</text>
</comment>
<proteinExistence type="inferred from homology"/>
<dbReference type="SUPFAM" id="SSF50193">
    <property type="entry name" value="Ribosomal protein L14"/>
    <property type="match status" value="1"/>
</dbReference>
<comment type="caution">
    <text evidence="10">The sequence shown here is derived from an EMBL/GenBank/DDBJ whole genome shotgun (WGS) entry which is preliminary data.</text>
</comment>
<gene>
    <name evidence="10" type="ORF">E3N88_41604</name>
</gene>
<dbReference type="SMART" id="SM01374">
    <property type="entry name" value="Ribosomal_L14"/>
    <property type="match status" value="1"/>
</dbReference>
<dbReference type="Pfam" id="PF00238">
    <property type="entry name" value="Ribosomal_L14"/>
    <property type="match status" value="1"/>
</dbReference>
<dbReference type="NCBIfam" id="TIGR01067">
    <property type="entry name" value="rplN_bact"/>
    <property type="match status" value="1"/>
</dbReference>
<evidence type="ECO:0000256" key="1">
    <source>
        <dbReference type="ARBA" id="ARBA00004474"/>
    </source>
</evidence>
<evidence type="ECO:0000256" key="8">
    <source>
        <dbReference type="ARBA" id="ARBA00068951"/>
    </source>
</evidence>
<dbReference type="PANTHER" id="PTHR11761">
    <property type="entry name" value="50S/60S RIBOSOMAL PROTEIN L14/L23"/>
    <property type="match status" value="1"/>
</dbReference>
<dbReference type="Proteomes" id="UP000326396">
    <property type="component" value="Unassembled WGS sequence"/>
</dbReference>
<evidence type="ECO:0000256" key="2">
    <source>
        <dbReference type="ARBA" id="ARBA00010745"/>
    </source>
</evidence>
<reference evidence="10 11" key="1">
    <citation type="submission" date="2019-05" db="EMBL/GenBank/DDBJ databases">
        <title>Mikania micrantha, genome provides insights into the molecular mechanism of rapid growth.</title>
        <authorList>
            <person name="Liu B."/>
        </authorList>
    </citation>
    <scope>NUCLEOTIDE SEQUENCE [LARGE SCALE GENOMIC DNA]</scope>
    <source>
        <strain evidence="10">NLD-2019</strain>
        <tissue evidence="10">Leaf</tissue>
    </source>
</reference>
<dbReference type="InterPro" id="IPR000218">
    <property type="entry name" value="Ribosomal_uL14"/>
</dbReference>
<dbReference type="GO" id="GO:0070180">
    <property type="term" value="F:large ribosomal subunit rRNA binding"/>
    <property type="evidence" value="ECO:0007669"/>
    <property type="project" value="TreeGrafter"/>
</dbReference>
<dbReference type="HAMAP" id="MF_01367">
    <property type="entry name" value="Ribosomal_uL14"/>
    <property type="match status" value="1"/>
</dbReference>
<dbReference type="GO" id="GO:0006412">
    <property type="term" value="P:translation"/>
    <property type="evidence" value="ECO:0007669"/>
    <property type="project" value="InterPro"/>
</dbReference>
<sequence>MIQPQTHLNVADNSGARQLMCIRIIGASNRRYAHIGDVIVAVIKDAVLNMPLERSEVVRAIIVHTCKELKRDNGMIIRYDDNAAVVIDQEGNPKGTRVFGAIVRELRQFNFTKIVSLAPEFDLGVVAVPYHIVPATTKAAKKTAAILLERTVSILPIRNPLYRRWGGWTLRWNIPANMPKVPAAI</sequence>
<evidence type="ECO:0000313" key="10">
    <source>
        <dbReference type="EMBL" id="KAD2230166.1"/>
    </source>
</evidence>
<evidence type="ECO:0000256" key="5">
    <source>
        <dbReference type="ARBA" id="ARBA00022884"/>
    </source>
</evidence>
<keyword evidence="11" id="KW-1185">Reference proteome</keyword>
<comment type="subcellular location">
    <subcellularLocation>
        <location evidence="1">Plastid</location>
    </subcellularLocation>
</comment>
<evidence type="ECO:0000256" key="6">
    <source>
        <dbReference type="ARBA" id="ARBA00022980"/>
    </source>
</evidence>
<dbReference type="FunFam" id="2.40.150.20:FF:000002">
    <property type="entry name" value="50S ribosomal protein L14, chloroplastic"/>
    <property type="match status" value="1"/>
</dbReference>
<organism evidence="10 11">
    <name type="scientific">Mikania micrantha</name>
    <name type="common">bitter vine</name>
    <dbReference type="NCBI Taxonomy" id="192012"/>
    <lineage>
        <taxon>Eukaryota</taxon>
        <taxon>Viridiplantae</taxon>
        <taxon>Streptophyta</taxon>
        <taxon>Embryophyta</taxon>
        <taxon>Tracheophyta</taxon>
        <taxon>Spermatophyta</taxon>
        <taxon>Magnoliopsida</taxon>
        <taxon>eudicotyledons</taxon>
        <taxon>Gunneridae</taxon>
        <taxon>Pentapetalae</taxon>
        <taxon>asterids</taxon>
        <taxon>campanulids</taxon>
        <taxon>Asterales</taxon>
        <taxon>Asteraceae</taxon>
        <taxon>Asteroideae</taxon>
        <taxon>Heliantheae alliance</taxon>
        <taxon>Eupatorieae</taxon>
        <taxon>Mikania</taxon>
    </lineage>
</organism>
<accession>A0A5N6LK56</accession>
<evidence type="ECO:0000256" key="3">
    <source>
        <dbReference type="ARBA" id="ARBA00022640"/>
    </source>
</evidence>
<keyword evidence="4" id="KW-0699">rRNA-binding</keyword>
<keyword evidence="5" id="KW-0694">RNA-binding</keyword>
<dbReference type="InterPro" id="IPR019972">
    <property type="entry name" value="Ribosomal_uL14_CS"/>
</dbReference>
<dbReference type="GO" id="GO:0022625">
    <property type="term" value="C:cytosolic large ribosomal subunit"/>
    <property type="evidence" value="ECO:0007669"/>
    <property type="project" value="TreeGrafter"/>
</dbReference>
<evidence type="ECO:0000256" key="7">
    <source>
        <dbReference type="ARBA" id="ARBA00023274"/>
    </source>
</evidence>
<protein>
    <recommendedName>
        <fullName evidence="8">Large ribosomal subunit protein uL14c</fullName>
    </recommendedName>
</protein>
<dbReference type="PROSITE" id="PS00049">
    <property type="entry name" value="RIBOSOMAL_L14"/>
    <property type="match status" value="1"/>
</dbReference>
<dbReference type="GO" id="GO:0003735">
    <property type="term" value="F:structural constituent of ribosome"/>
    <property type="evidence" value="ECO:0007669"/>
    <property type="project" value="InterPro"/>
</dbReference>
<dbReference type="InterPro" id="IPR036853">
    <property type="entry name" value="Ribosomal_uL14_sf"/>
</dbReference>
<evidence type="ECO:0000256" key="4">
    <source>
        <dbReference type="ARBA" id="ARBA00022730"/>
    </source>
</evidence>
<dbReference type="PANTHER" id="PTHR11761:SF3">
    <property type="entry name" value="LARGE RIBOSOMAL SUBUNIT PROTEIN UL14M"/>
    <property type="match status" value="1"/>
</dbReference>
<dbReference type="OrthoDB" id="274765at2759"/>
<dbReference type="CDD" id="cd00337">
    <property type="entry name" value="Ribosomal_uL14"/>
    <property type="match status" value="1"/>
</dbReference>
<dbReference type="EMBL" id="SZYD01000070">
    <property type="protein sequence ID" value="KAD2230166.1"/>
    <property type="molecule type" value="Genomic_DNA"/>
</dbReference>
<name>A0A5N6LK56_9ASTR</name>
<dbReference type="Gene3D" id="2.40.150.20">
    <property type="entry name" value="Ribosomal protein L14"/>
    <property type="match status" value="1"/>
</dbReference>
<keyword evidence="6 9" id="KW-0689">Ribosomal protein</keyword>